<dbReference type="AlphaFoldDB" id="A0A0A1UT19"/>
<organism evidence="4 5">
    <name type="scientific">Metarhizium robertsii</name>
    <dbReference type="NCBI Taxonomy" id="568076"/>
    <lineage>
        <taxon>Eukaryota</taxon>
        <taxon>Fungi</taxon>
        <taxon>Dikarya</taxon>
        <taxon>Ascomycota</taxon>
        <taxon>Pezizomycotina</taxon>
        <taxon>Sordariomycetes</taxon>
        <taxon>Hypocreomycetidae</taxon>
        <taxon>Hypocreales</taxon>
        <taxon>Clavicipitaceae</taxon>
        <taxon>Metarhizium</taxon>
    </lineage>
</organism>
<name>A0A0A1UT19_9HYPO</name>
<dbReference type="Proteomes" id="UP000030151">
    <property type="component" value="Unassembled WGS sequence"/>
</dbReference>
<accession>A0A0A1UT19</accession>
<dbReference type="SUPFAM" id="SSF51905">
    <property type="entry name" value="FAD/NAD(P)-binding domain"/>
    <property type="match status" value="1"/>
</dbReference>
<keyword evidence="2" id="KW-0560">Oxidoreductase</keyword>
<evidence type="ECO:0000256" key="2">
    <source>
        <dbReference type="ARBA" id="ARBA00023002"/>
    </source>
</evidence>
<dbReference type="EMBL" id="JELW01000021">
    <property type="protein sequence ID" value="EXU99145.1"/>
    <property type="molecule type" value="Genomic_DNA"/>
</dbReference>
<comment type="caution">
    <text evidence="4">The sequence shown here is derived from an EMBL/GenBank/DDBJ whole genome shotgun (WGS) entry which is preliminary data.</text>
</comment>
<dbReference type="Gene3D" id="3.50.50.60">
    <property type="entry name" value="FAD/NAD(P)-binding domain"/>
    <property type="match status" value="1"/>
</dbReference>
<dbReference type="GO" id="GO:0016491">
    <property type="term" value="F:oxidoreductase activity"/>
    <property type="evidence" value="ECO:0007669"/>
    <property type="project" value="UniProtKB-KW"/>
</dbReference>
<sequence>MSASSSIVDALIVGGGPAGLSAALAFARQNQTAV</sequence>
<dbReference type="Pfam" id="PF00890">
    <property type="entry name" value="FAD_binding_2"/>
    <property type="match status" value="1"/>
</dbReference>
<dbReference type="InterPro" id="IPR003953">
    <property type="entry name" value="FAD-dep_OxRdtase_2_FAD-bd"/>
</dbReference>
<evidence type="ECO:0000313" key="5">
    <source>
        <dbReference type="Proteomes" id="UP000030151"/>
    </source>
</evidence>
<evidence type="ECO:0000256" key="1">
    <source>
        <dbReference type="ARBA" id="ARBA00022630"/>
    </source>
</evidence>
<dbReference type="InterPro" id="IPR036188">
    <property type="entry name" value="FAD/NAD-bd_sf"/>
</dbReference>
<feature type="non-terminal residue" evidence="4">
    <location>
        <position position="34"/>
    </location>
</feature>
<evidence type="ECO:0000313" key="4">
    <source>
        <dbReference type="EMBL" id="EXU99145.1"/>
    </source>
</evidence>
<dbReference type="HOGENOM" id="CLU_3379591_0_0_1"/>
<evidence type="ECO:0000259" key="3">
    <source>
        <dbReference type="Pfam" id="PF00890"/>
    </source>
</evidence>
<reference evidence="4 5" key="1">
    <citation type="submission" date="2014-02" db="EMBL/GenBank/DDBJ databases">
        <title>The genome sequence of the entomopathogenic fungus Metarhizium robertsii ARSEF 2575.</title>
        <authorList>
            <person name="Giuliano Garisto Donzelli B."/>
            <person name="Roe B.A."/>
            <person name="Macmil S.L."/>
            <person name="Krasnoff S.B."/>
            <person name="Gibson D.M."/>
        </authorList>
    </citation>
    <scope>NUCLEOTIDE SEQUENCE [LARGE SCALE GENOMIC DNA]</scope>
    <source>
        <strain evidence="4 5">ARSEF 2575</strain>
    </source>
</reference>
<protein>
    <submittedName>
        <fullName evidence="4">Thioredoxin reductase family protein</fullName>
    </submittedName>
</protein>
<keyword evidence="1" id="KW-0285">Flavoprotein</keyword>
<proteinExistence type="predicted"/>
<feature type="domain" description="FAD-dependent oxidoreductase 2 FAD-binding" evidence="3">
    <location>
        <begin position="9"/>
        <end position="32"/>
    </location>
</feature>
<gene>
    <name evidence="4" type="ORF">X797_007867</name>
</gene>